<reference evidence="1 2" key="1">
    <citation type="submission" date="2020-01" db="EMBL/GenBank/DDBJ databases">
        <title>Draft genome sequence of Aspergillus udagawae IFM 46972.</title>
        <authorList>
            <person name="Takahashi H."/>
            <person name="Yaguchi T."/>
        </authorList>
    </citation>
    <scope>NUCLEOTIDE SEQUENCE [LARGE SCALE GENOMIC DNA]</scope>
    <source>
        <strain evidence="1 2">IFM 46972</strain>
    </source>
</reference>
<sequence>MFLLGYYTPVPDSIMHIPDRRGAVEEASSKWPFTLTRQEKSCVTLLDVERELEWSFGGDGKPMTNSVLSSVQQTAVIVYQRGIEVTTPCKQDKSSR</sequence>
<protein>
    <submittedName>
        <fullName evidence="1">Uncharacterized protein</fullName>
    </submittedName>
</protein>
<dbReference type="Proteomes" id="UP000465221">
    <property type="component" value="Unassembled WGS sequence"/>
</dbReference>
<comment type="caution">
    <text evidence="1">The sequence shown here is derived from an EMBL/GenBank/DDBJ whole genome shotgun (WGS) entry which is preliminary data.</text>
</comment>
<gene>
    <name evidence="1" type="ORF">IFM46972_01785</name>
</gene>
<accession>A0A8H3NBX6</accession>
<dbReference type="EMBL" id="BLKC01000008">
    <property type="protein sequence ID" value="GFF26439.1"/>
    <property type="molecule type" value="Genomic_DNA"/>
</dbReference>
<dbReference type="AlphaFoldDB" id="A0A8H3NBX6"/>
<name>A0A8H3NBX6_9EURO</name>
<organism evidence="1 2">
    <name type="scientific">Aspergillus udagawae</name>
    <dbReference type="NCBI Taxonomy" id="91492"/>
    <lineage>
        <taxon>Eukaryota</taxon>
        <taxon>Fungi</taxon>
        <taxon>Dikarya</taxon>
        <taxon>Ascomycota</taxon>
        <taxon>Pezizomycotina</taxon>
        <taxon>Eurotiomycetes</taxon>
        <taxon>Eurotiomycetidae</taxon>
        <taxon>Eurotiales</taxon>
        <taxon>Aspergillaceae</taxon>
        <taxon>Aspergillus</taxon>
        <taxon>Aspergillus subgen. Fumigati</taxon>
    </lineage>
</organism>
<evidence type="ECO:0000313" key="1">
    <source>
        <dbReference type="EMBL" id="GFF26439.1"/>
    </source>
</evidence>
<evidence type="ECO:0000313" key="2">
    <source>
        <dbReference type="Proteomes" id="UP000465221"/>
    </source>
</evidence>
<proteinExistence type="predicted"/>